<comment type="caution">
    <text evidence="2">The sequence shown here is derived from an EMBL/GenBank/DDBJ whole genome shotgun (WGS) entry which is preliminary data.</text>
</comment>
<evidence type="ECO:0000313" key="3">
    <source>
        <dbReference type="Proteomes" id="UP001187315"/>
    </source>
</evidence>
<protein>
    <submittedName>
        <fullName evidence="2">Uncharacterized protein</fullName>
    </submittedName>
</protein>
<reference evidence="2" key="1">
    <citation type="submission" date="2023-08" db="EMBL/GenBank/DDBJ databases">
        <title>Pelteobagrus vachellii genome.</title>
        <authorList>
            <person name="Liu H."/>
        </authorList>
    </citation>
    <scope>NUCLEOTIDE SEQUENCE</scope>
    <source>
        <strain evidence="2">PRFRI_2022a</strain>
        <tissue evidence="2">Muscle</tissue>
    </source>
</reference>
<keyword evidence="1" id="KW-0812">Transmembrane</keyword>
<dbReference type="EMBL" id="JAVHJS010000026">
    <property type="protein sequence ID" value="KAK2814889.1"/>
    <property type="molecule type" value="Genomic_DNA"/>
</dbReference>
<organism evidence="2 3">
    <name type="scientific">Tachysurus vachellii</name>
    <name type="common">Darkbarbel catfish</name>
    <name type="synonym">Pelteobagrus vachellii</name>
    <dbReference type="NCBI Taxonomy" id="175792"/>
    <lineage>
        <taxon>Eukaryota</taxon>
        <taxon>Metazoa</taxon>
        <taxon>Chordata</taxon>
        <taxon>Craniata</taxon>
        <taxon>Vertebrata</taxon>
        <taxon>Euteleostomi</taxon>
        <taxon>Actinopterygii</taxon>
        <taxon>Neopterygii</taxon>
        <taxon>Teleostei</taxon>
        <taxon>Ostariophysi</taxon>
        <taxon>Siluriformes</taxon>
        <taxon>Bagridae</taxon>
        <taxon>Tachysurus</taxon>
    </lineage>
</organism>
<feature type="transmembrane region" description="Helical" evidence="1">
    <location>
        <begin position="21"/>
        <end position="42"/>
    </location>
</feature>
<keyword evidence="3" id="KW-1185">Reference proteome</keyword>
<proteinExistence type="predicted"/>
<evidence type="ECO:0000313" key="2">
    <source>
        <dbReference type="EMBL" id="KAK2814889.1"/>
    </source>
</evidence>
<name>A0AA88LJI2_TACVA</name>
<evidence type="ECO:0000256" key="1">
    <source>
        <dbReference type="SAM" id="Phobius"/>
    </source>
</evidence>
<sequence>MVNLLSAIQASSGSSRHHLKPALCCFIVLFNLFLTAGPHFAWSSLYLTIENTGHRTGQASFLLCVPDHAYVK</sequence>
<dbReference type="AlphaFoldDB" id="A0AA88LJI2"/>
<gene>
    <name evidence="2" type="ORF">Q7C36_023155</name>
</gene>
<accession>A0AA88LJI2</accession>
<dbReference type="Proteomes" id="UP001187315">
    <property type="component" value="Unassembled WGS sequence"/>
</dbReference>
<keyword evidence="1" id="KW-1133">Transmembrane helix</keyword>
<keyword evidence="1" id="KW-0472">Membrane</keyword>